<evidence type="ECO:0000256" key="4">
    <source>
        <dbReference type="ARBA" id="ARBA00022776"/>
    </source>
</evidence>
<dbReference type="GO" id="GO:0000776">
    <property type="term" value="C:kinetochore"/>
    <property type="evidence" value="ECO:0007669"/>
    <property type="project" value="TreeGrafter"/>
</dbReference>
<dbReference type="EMBL" id="JALJOU010000010">
    <property type="protein sequence ID" value="KAK9841792.1"/>
    <property type="molecule type" value="Genomic_DNA"/>
</dbReference>
<evidence type="ECO:0000313" key="9">
    <source>
        <dbReference type="Proteomes" id="UP001445335"/>
    </source>
</evidence>
<evidence type="ECO:0000256" key="6">
    <source>
        <dbReference type="ARBA" id="ARBA00023306"/>
    </source>
</evidence>
<comment type="similarity">
    <text evidence="2">Belongs to the MAD2 family.</text>
</comment>
<dbReference type="Pfam" id="PF02301">
    <property type="entry name" value="HORMA"/>
    <property type="match status" value="1"/>
</dbReference>
<dbReference type="PROSITE" id="PS50815">
    <property type="entry name" value="HORMA"/>
    <property type="match status" value="1"/>
</dbReference>
<dbReference type="Gene3D" id="3.30.900.10">
    <property type="entry name" value="HORMA domain"/>
    <property type="match status" value="1"/>
</dbReference>
<evidence type="ECO:0000256" key="5">
    <source>
        <dbReference type="ARBA" id="ARBA00023242"/>
    </source>
</evidence>
<comment type="caution">
    <text evidence="8">The sequence shown here is derived from an EMBL/GenBank/DDBJ whole genome shotgun (WGS) entry which is preliminary data.</text>
</comment>
<sequence>MAAQAQTQRNTISIKGSTKIVTDFFAYAVNSILYQRGVYPPETFDQQKHYGLSMMVTSDPGITQYLSSVLQQMSDWLLDGQLQKMVLVITSVASKEVLERWTFDIETDKAAAGGGPPAEKPESEITSEIQAIIRQITASVTFLPLLHDACTFDLLVYTDTDSAVPVEWEASDARVILNPADVKLRSFSTKVHKVDALAAVQAARRRISTRKRALWMRSFLLGIWRGDLLSKSHNEAGLESAA</sequence>
<evidence type="ECO:0000256" key="1">
    <source>
        <dbReference type="ARBA" id="ARBA00004123"/>
    </source>
</evidence>
<reference evidence="8 9" key="1">
    <citation type="journal article" date="2024" name="Nat. Commun.">
        <title>Phylogenomics reveals the evolutionary origins of lichenization in chlorophyte algae.</title>
        <authorList>
            <person name="Puginier C."/>
            <person name="Libourel C."/>
            <person name="Otte J."/>
            <person name="Skaloud P."/>
            <person name="Haon M."/>
            <person name="Grisel S."/>
            <person name="Petersen M."/>
            <person name="Berrin J.G."/>
            <person name="Delaux P.M."/>
            <person name="Dal Grande F."/>
            <person name="Keller J."/>
        </authorList>
    </citation>
    <scope>NUCLEOTIDE SEQUENCE [LARGE SCALE GENOMIC DNA]</scope>
    <source>
        <strain evidence="8 9">SAG 245.80</strain>
    </source>
</reference>
<dbReference type="Proteomes" id="UP001445335">
    <property type="component" value="Unassembled WGS sequence"/>
</dbReference>
<feature type="domain" description="HORMA" evidence="7">
    <location>
        <begin position="15"/>
        <end position="198"/>
    </location>
</feature>
<accession>A0AAW1S7I1</accession>
<dbReference type="SUPFAM" id="SSF56019">
    <property type="entry name" value="The spindle assembly checkpoint protein mad2"/>
    <property type="match status" value="1"/>
</dbReference>
<dbReference type="GO" id="GO:0005737">
    <property type="term" value="C:cytoplasm"/>
    <property type="evidence" value="ECO:0007669"/>
    <property type="project" value="TreeGrafter"/>
</dbReference>
<keyword evidence="5" id="KW-0539">Nucleus</keyword>
<protein>
    <recommendedName>
        <fullName evidence="7">HORMA domain-containing protein</fullName>
    </recommendedName>
</protein>
<dbReference type="InterPro" id="IPR003511">
    <property type="entry name" value="HORMA_dom"/>
</dbReference>
<dbReference type="GO" id="GO:0007094">
    <property type="term" value="P:mitotic spindle assembly checkpoint signaling"/>
    <property type="evidence" value="ECO:0007669"/>
    <property type="project" value="TreeGrafter"/>
</dbReference>
<comment type="subcellular location">
    <subcellularLocation>
        <location evidence="1">Nucleus</location>
    </subcellularLocation>
</comment>
<dbReference type="PANTHER" id="PTHR11842">
    <property type="entry name" value="MITOTIC SPINDLE ASSEMBLY CHECKPOINT PROTEIN MAD2"/>
    <property type="match status" value="1"/>
</dbReference>
<evidence type="ECO:0000256" key="2">
    <source>
        <dbReference type="ARBA" id="ARBA00010348"/>
    </source>
</evidence>
<keyword evidence="6" id="KW-0131">Cell cycle</keyword>
<dbReference type="FunFam" id="3.30.900.10:FF:000002">
    <property type="entry name" value="Mitotic spindle assembly checkpoint protein MAD2A"/>
    <property type="match status" value="1"/>
</dbReference>
<dbReference type="GO" id="GO:0005654">
    <property type="term" value="C:nucleoplasm"/>
    <property type="evidence" value="ECO:0007669"/>
    <property type="project" value="TreeGrafter"/>
</dbReference>
<evidence type="ECO:0000256" key="3">
    <source>
        <dbReference type="ARBA" id="ARBA00022618"/>
    </source>
</evidence>
<evidence type="ECO:0000259" key="7">
    <source>
        <dbReference type="PROSITE" id="PS50815"/>
    </source>
</evidence>
<dbReference type="PANTHER" id="PTHR11842:SF11">
    <property type="entry name" value="MITOTIC SPINDLE ASSEMBLY CHECKPOINT PROTEIN MAD2A"/>
    <property type="match status" value="1"/>
</dbReference>
<keyword evidence="3" id="KW-0132">Cell division</keyword>
<proteinExistence type="inferred from homology"/>
<keyword evidence="9" id="KW-1185">Reference proteome</keyword>
<evidence type="ECO:0000313" key="8">
    <source>
        <dbReference type="EMBL" id="KAK9841792.1"/>
    </source>
</evidence>
<gene>
    <name evidence="8" type="ORF">WJX81_003534</name>
</gene>
<dbReference type="AlphaFoldDB" id="A0AAW1S7I1"/>
<name>A0AAW1S7I1_9CHLO</name>
<dbReference type="InterPro" id="IPR045091">
    <property type="entry name" value="Mad2-like"/>
</dbReference>
<organism evidence="8 9">
    <name type="scientific">Elliptochloris bilobata</name>
    <dbReference type="NCBI Taxonomy" id="381761"/>
    <lineage>
        <taxon>Eukaryota</taxon>
        <taxon>Viridiplantae</taxon>
        <taxon>Chlorophyta</taxon>
        <taxon>core chlorophytes</taxon>
        <taxon>Trebouxiophyceae</taxon>
        <taxon>Trebouxiophyceae incertae sedis</taxon>
        <taxon>Elliptochloris clade</taxon>
        <taxon>Elliptochloris</taxon>
    </lineage>
</organism>
<dbReference type="GO" id="GO:0051301">
    <property type="term" value="P:cell division"/>
    <property type="evidence" value="ECO:0007669"/>
    <property type="project" value="UniProtKB-KW"/>
</dbReference>
<dbReference type="InterPro" id="IPR036570">
    <property type="entry name" value="HORMA_dom_sf"/>
</dbReference>
<keyword evidence="4" id="KW-0498">Mitosis</keyword>